<evidence type="ECO:0008006" key="5">
    <source>
        <dbReference type="Google" id="ProtNLM"/>
    </source>
</evidence>
<feature type="transmembrane region" description="Helical" evidence="2">
    <location>
        <begin position="46"/>
        <end position="63"/>
    </location>
</feature>
<feature type="transmembrane region" description="Helical" evidence="2">
    <location>
        <begin position="12"/>
        <end position="34"/>
    </location>
</feature>
<reference evidence="3" key="1">
    <citation type="submission" date="2022-10" db="EMBL/GenBank/DDBJ databases">
        <title>Tapping the CABI collections for fungal endophytes: first genome assemblies for Collariella, Neodidymelliopsis, Ascochyta clinopodiicola, Didymella pomorum, Didymosphaeria variabile, Neocosmospora piperis and Neocucurbitaria cava.</title>
        <authorList>
            <person name="Hill R."/>
        </authorList>
    </citation>
    <scope>NUCLEOTIDE SEQUENCE</scope>
    <source>
        <strain evidence="3">IMI 355082</strain>
    </source>
</reference>
<accession>A0A9W9CU57</accession>
<name>A0A9W9CU57_9PEZI</name>
<dbReference type="Proteomes" id="UP001140453">
    <property type="component" value="Unassembled WGS sequence"/>
</dbReference>
<dbReference type="EMBL" id="JAPEVB010000005">
    <property type="protein sequence ID" value="KAJ4387197.1"/>
    <property type="molecule type" value="Genomic_DNA"/>
</dbReference>
<evidence type="ECO:0000313" key="4">
    <source>
        <dbReference type="Proteomes" id="UP001140453"/>
    </source>
</evidence>
<evidence type="ECO:0000256" key="2">
    <source>
        <dbReference type="SAM" id="Phobius"/>
    </source>
</evidence>
<feature type="region of interest" description="Disordered" evidence="1">
    <location>
        <begin position="359"/>
        <end position="410"/>
    </location>
</feature>
<keyword evidence="2" id="KW-0472">Membrane</keyword>
<comment type="caution">
    <text evidence="3">The sequence shown here is derived from an EMBL/GenBank/DDBJ whole genome shotgun (WGS) entry which is preliminary data.</text>
</comment>
<evidence type="ECO:0000313" key="3">
    <source>
        <dbReference type="EMBL" id="KAJ4387197.1"/>
    </source>
</evidence>
<feature type="transmembrane region" description="Helical" evidence="2">
    <location>
        <begin position="251"/>
        <end position="271"/>
    </location>
</feature>
<keyword evidence="2" id="KW-1133">Transmembrane helix</keyword>
<protein>
    <recommendedName>
        <fullName evidence="5">Glycoside hydrolase</fullName>
    </recommendedName>
</protein>
<dbReference type="OrthoDB" id="5287295at2759"/>
<gene>
    <name evidence="3" type="ORF">N0V93_007786</name>
</gene>
<evidence type="ECO:0000256" key="1">
    <source>
        <dbReference type="SAM" id="MobiDB-lite"/>
    </source>
</evidence>
<dbReference type="AlphaFoldDB" id="A0A9W9CU57"/>
<sequence length="432" mass="47494">MSGIVQELPSEATGAAVGVFIYSFICFSLSVGLLWATVAHREWKSYVAMLAFYTSLATLASMAQQLHTYLRWTSIKLAQYDYVRANLGNPELSVAGPSVGVDIVLFYIQFYCYNAEAILVVAWCTQLAYSVYQLQPTRSVSRYGSYTAKLTAVFLPAVQCILLRTDALQHSLVGFYFVANIIMGFSLAVGIVLLLAILAKYVSTRAEVSWHVRYADRSSINEAVGHDASLASFTSASGAPLHMKSIYDNWLVVRFTIAFAGLAAYQLVIIASEINFALGNDETASETTVNLHASHAITDIKSFLPGVSACILAFIVFGTTKAFRDYFYHKLVPRSIRRKIRNRKSKSPSLTIQFPRGASTAALRSPGRSPGMARSPASECFEMDGGESGLGTERSNTYELSAPTPTYQSTFDVQHKDGYDDIWPGPNMKPRK</sequence>
<keyword evidence="2" id="KW-0812">Transmembrane</keyword>
<feature type="compositionally biased region" description="Polar residues" evidence="1">
    <location>
        <begin position="393"/>
        <end position="410"/>
    </location>
</feature>
<organism evidence="3 4">
    <name type="scientific">Gnomoniopsis smithogilvyi</name>
    <dbReference type="NCBI Taxonomy" id="1191159"/>
    <lineage>
        <taxon>Eukaryota</taxon>
        <taxon>Fungi</taxon>
        <taxon>Dikarya</taxon>
        <taxon>Ascomycota</taxon>
        <taxon>Pezizomycotina</taxon>
        <taxon>Sordariomycetes</taxon>
        <taxon>Sordariomycetidae</taxon>
        <taxon>Diaporthales</taxon>
        <taxon>Gnomoniaceae</taxon>
        <taxon>Gnomoniopsis</taxon>
    </lineage>
</organism>
<keyword evidence="4" id="KW-1185">Reference proteome</keyword>
<proteinExistence type="predicted"/>
<feature type="transmembrane region" description="Helical" evidence="2">
    <location>
        <begin position="176"/>
        <end position="199"/>
    </location>
</feature>
<feature type="transmembrane region" description="Helical" evidence="2">
    <location>
        <begin position="104"/>
        <end position="125"/>
    </location>
</feature>
<feature type="transmembrane region" description="Helical" evidence="2">
    <location>
        <begin position="303"/>
        <end position="323"/>
    </location>
</feature>
<feature type="transmembrane region" description="Helical" evidence="2">
    <location>
        <begin position="146"/>
        <end position="164"/>
    </location>
</feature>